<keyword evidence="11 16" id="KW-0067">ATP-binding</keyword>
<dbReference type="FunFam" id="1.10.510.10:FF:001023">
    <property type="entry name" value="Os07g0541700 protein"/>
    <property type="match status" value="1"/>
</dbReference>
<reference evidence="19 20" key="1">
    <citation type="journal article" date="2009" name="Nature">
        <title>The Sorghum bicolor genome and the diversification of grasses.</title>
        <authorList>
            <person name="Paterson A.H."/>
            <person name="Bowers J.E."/>
            <person name="Bruggmann R."/>
            <person name="Dubchak I."/>
            <person name="Grimwood J."/>
            <person name="Gundlach H."/>
            <person name="Haberer G."/>
            <person name="Hellsten U."/>
            <person name="Mitros T."/>
            <person name="Poliakov A."/>
            <person name="Schmutz J."/>
            <person name="Spannagl M."/>
            <person name="Tang H."/>
            <person name="Wang X."/>
            <person name="Wicker T."/>
            <person name="Bharti A.K."/>
            <person name="Chapman J."/>
            <person name="Feltus F.A."/>
            <person name="Gowik U."/>
            <person name="Grigoriev I.V."/>
            <person name="Lyons E."/>
            <person name="Maher C.A."/>
            <person name="Martis M."/>
            <person name="Narechania A."/>
            <person name="Otillar R.P."/>
            <person name="Penning B.W."/>
            <person name="Salamov A.A."/>
            <person name="Wang Y."/>
            <person name="Zhang L."/>
            <person name="Carpita N.C."/>
            <person name="Freeling M."/>
            <person name="Gingle A.R."/>
            <person name="Hash C.T."/>
            <person name="Keller B."/>
            <person name="Klein P."/>
            <person name="Kresovich S."/>
            <person name="McCann M.C."/>
            <person name="Ming R."/>
            <person name="Peterson D.G."/>
            <person name="Mehboob-ur-Rahman"/>
            <person name="Ware D."/>
            <person name="Westhoff P."/>
            <person name="Mayer K.F."/>
            <person name="Messing J."/>
            <person name="Rokhsar D.S."/>
        </authorList>
    </citation>
    <scope>NUCLEOTIDE SEQUENCE [LARGE SCALE GENOMIC DNA]</scope>
    <source>
        <strain evidence="20">cv. BTx623</strain>
    </source>
</reference>
<feature type="compositionally biased region" description="Basic residues" evidence="17">
    <location>
        <begin position="1554"/>
        <end position="1566"/>
    </location>
</feature>
<dbReference type="SUPFAM" id="SSF56112">
    <property type="entry name" value="Protein kinase-like (PK-like)"/>
    <property type="match status" value="1"/>
</dbReference>
<dbReference type="Pfam" id="PF00931">
    <property type="entry name" value="NB-ARC"/>
    <property type="match status" value="1"/>
</dbReference>
<accession>C5Y1W7</accession>
<comment type="subcellular location">
    <subcellularLocation>
        <location evidence="1">Cell membrane</location>
        <topology evidence="1">Single-pass membrane protein</topology>
    </subcellularLocation>
</comment>
<gene>
    <name evidence="19" type="ORF">SORBI_3005G102900</name>
</gene>
<evidence type="ECO:0000256" key="1">
    <source>
        <dbReference type="ARBA" id="ARBA00004162"/>
    </source>
</evidence>
<dbReference type="Pfam" id="PF25019">
    <property type="entry name" value="LRR_R13L1-DRL21"/>
    <property type="match status" value="1"/>
</dbReference>
<dbReference type="Pfam" id="PF23598">
    <property type="entry name" value="LRR_14"/>
    <property type="match status" value="2"/>
</dbReference>
<keyword evidence="9" id="KW-0418">Kinase</keyword>
<evidence type="ECO:0000256" key="5">
    <source>
        <dbReference type="ARBA" id="ARBA00022679"/>
    </source>
</evidence>
<dbReference type="InterPro" id="IPR027417">
    <property type="entry name" value="P-loop_NTPase"/>
</dbReference>
<dbReference type="PRINTS" id="PR00364">
    <property type="entry name" value="DISEASERSIST"/>
</dbReference>
<evidence type="ECO:0000259" key="18">
    <source>
        <dbReference type="PROSITE" id="PS50011"/>
    </source>
</evidence>
<evidence type="ECO:0000313" key="19">
    <source>
        <dbReference type="EMBL" id="EES09653.2"/>
    </source>
</evidence>
<dbReference type="GO" id="GO:0042742">
    <property type="term" value="P:defense response to bacterium"/>
    <property type="evidence" value="ECO:0007669"/>
    <property type="project" value="UniProtKB-ARBA"/>
</dbReference>
<proteinExistence type="predicted"/>
<dbReference type="OrthoDB" id="5986190at2759"/>
<evidence type="ECO:0000256" key="3">
    <source>
        <dbReference type="ARBA" id="ARBA00022527"/>
    </source>
</evidence>
<dbReference type="InterPro" id="IPR058922">
    <property type="entry name" value="WHD_DRP"/>
</dbReference>
<dbReference type="GO" id="GO:0005524">
    <property type="term" value="F:ATP binding"/>
    <property type="evidence" value="ECO:0007669"/>
    <property type="project" value="UniProtKB-UniRule"/>
</dbReference>
<evidence type="ECO:0000313" key="20">
    <source>
        <dbReference type="Proteomes" id="UP000000768"/>
    </source>
</evidence>
<dbReference type="SMART" id="SM00367">
    <property type="entry name" value="LRR_CC"/>
    <property type="match status" value="5"/>
</dbReference>
<keyword evidence="3" id="KW-0723">Serine/threonine-protein kinase</keyword>
<dbReference type="GO" id="GO:0009626">
    <property type="term" value="P:plant-type hypersensitive response"/>
    <property type="evidence" value="ECO:0007669"/>
    <property type="project" value="UniProtKB-ARBA"/>
</dbReference>
<keyword evidence="8 16" id="KW-0547">Nucleotide-binding</keyword>
<dbReference type="EMBL" id="CM000764">
    <property type="protein sequence ID" value="EES09653.2"/>
    <property type="molecule type" value="Genomic_DNA"/>
</dbReference>
<protein>
    <recommendedName>
        <fullName evidence="2">non-specific serine/threonine protein kinase</fullName>
        <ecNumber evidence="2">2.7.11.1</ecNumber>
    </recommendedName>
</protein>
<dbReference type="InterPro" id="IPR017441">
    <property type="entry name" value="Protein_kinase_ATP_BS"/>
</dbReference>
<evidence type="ECO:0000256" key="4">
    <source>
        <dbReference type="ARBA" id="ARBA00022614"/>
    </source>
</evidence>
<keyword evidence="4" id="KW-0433">Leucine-rich repeat</keyword>
<dbReference type="SUPFAM" id="SSF52540">
    <property type="entry name" value="P-loop containing nucleoside triphosphate hydrolases"/>
    <property type="match status" value="1"/>
</dbReference>
<dbReference type="PROSITE" id="PS00107">
    <property type="entry name" value="PROTEIN_KINASE_ATP"/>
    <property type="match status" value="1"/>
</dbReference>
<evidence type="ECO:0000256" key="14">
    <source>
        <dbReference type="ARBA" id="ARBA00047899"/>
    </source>
</evidence>
<dbReference type="GO" id="GO:0043531">
    <property type="term" value="F:ADP binding"/>
    <property type="evidence" value="ECO:0007669"/>
    <property type="project" value="InterPro"/>
</dbReference>
<keyword evidence="20" id="KW-1185">Reference proteome</keyword>
<keyword evidence="6" id="KW-0812">Transmembrane</keyword>
<dbReference type="PROSITE" id="PS00108">
    <property type="entry name" value="PROTEIN_KINASE_ST"/>
    <property type="match status" value="1"/>
</dbReference>
<keyword evidence="7" id="KW-0677">Repeat</keyword>
<keyword evidence="12" id="KW-1133">Transmembrane helix</keyword>
<dbReference type="OMA" id="WHTESSE"/>
<dbReference type="SMART" id="SM00220">
    <property type="entry name" value="S_TKc"/>
    <property type="match status" value="1"/>
</dbReference>
<dbReference type="InterPro" id="IPR006553">
    <property type="entry name" value="Leu-rich_rpt_Cys-con_subtyp"/>
</dbReference>
<evidence type="ECO:0000256" key="10">
    <source>
        <dbReference type="ARBA" id="ARBA00022821"/>
    </source>
</evidence>
<dbReference type="HOGENOM" id="CLU_2115219_0_0_1"/>
<evidence type="ECO:0000256" key="6">
    <source>
        <dbReference type="ARBA" id="ARBA00022692"/>
    </source>
</evidence>
<evidence type="ECO:0000256" key="15">
    <source>
        <dbReference type="ARBA" id="ARBA00048679"/>
    </source>
</evidence>
<dbReference type="eggNOG" id="KOG0619">
    <property type="taxonomic scope" value="Eukaryota"/>
</dbReference>
<comment type="catalytic activity">
    <reaction evidence="14">
        <text>L-threonyl-[protein] + ATP = O-phospho-L-threonyl-[protein] + ADP + H(+)</text>
        <dbReference type="Rhea" id="RHEA:46608"/>
        <dbReference type="Rhea" id="RHEA-COMP:11060"/>
        <dbReference type="Rhea" id="RHEA-COMP:11605"/>
        <dbReference type="ChEBI" id="CHEBI:15378"/>
        <dbReference type="ChEBI" id="CHEBI:30013"/>
        <dbReference type="ChEBI" id="CHEBI:30616"/>
        <dbReference type="ChEBI" id="CHEBI:61977"/>
        <dbReference type="ChEBI" id="CHEBI:456216"/>
        <dbReference type="EC" id="2.7.11.1"/>
    </reaction>
</comment>
<evidence type="ECO:0000256" key="16">
    <source>
        <dbReference type="PROSITE-ProRule" id="PRU10141"/>
    </source>
</evidence>
<feature type="binding site" evidence="16">
    <location>
        <position position="76"/>
    </location>
    <ligand>
        <name>ATP</name>
        <dbReference type="ChEBI" id="CHEBI:30616"/>
    </ligand>
</feature>
<evidence type="ECO:0000256" key="17">
    <source>
        <dbReference type="SAM" id="MobiDB-lite"/>
    </source>
</evidence>
<dbReference type="InterPro" id="IPR055414">
    <property type="entry name" value="LRR_R13L4/SHOC2-like"/>
</dbReference>
<organism evidence="19 20">
    <name type="scientific">Sorghum bicolor</name>
    <name type="common">Sorghum</name>
    <name type="synonym">Sorghum vulgare</name>
    <dbReference type="NCBI Taxonomy" id="4558"/>
    <lineage>
        <taxon>Eukaryota</taxon>
        <taxon>Viridiplantae</taxon>
        <taxon>Streptophyta</taxon>
        <taxon>Embryophyta</taxon>
        <taxon>Tracheophyta</taxon>
        <taxon>Spermatophyta</taxon>
        <taxon>Magnoliopsida</taxon>
        <taxon>Liliopsida</taxon>
        <taxon>Poales</taxon>
        <taxon>Poaceae</taxon>
        <taxon>PACMAD clade</taxon>
        <taxon>Panicoideae</taxon>
        <taxon>Andropogonodae</taxon>
        <taxon>Andropogoneae</taxon>
        <taxon>Sorghinae</taxon>
        <taxon>Sorghum</taxon>
    </lineage>
</organism>
<dbReference type="InterPro" id="IPR032675">
    <property type="entry name" value="LRR_dom_sf"/>
</dbReference>
<dbReference type="Pfam" id="PF00069">
    <property type="entry name" value="Pkinase"/>
    <property type="match status" value="1"/>
</dbReference>
<dbReference type="SUPFAM" id="SSF52058">
    <property type="entry name" value="L domain-like"/>
    <property type="match status" value="2"/>
</dbReference>
<keyword evidence="13" id="KW-0472">Membrane</keyword>
<dbReference type="FunFam" id="1.10.10.10:FF:000322">
    <property type="entry name" value="Probable disease resistance protein At1g63360"/>
    <property type="match status" value="1"/>
</dbReference>
<dbReference type="PANTHER" id="PTHR36766">
    <property type="entry name" value="PLANT BROAD-SPECTRUM MILDEW RESISTANCE PROTEIN RPW8"/>
    <property type="match status" value="1"/>
</dbReference>
<reference evidence="20" key="2">
    <citation type="journal article" date="2018" name="Plant J.">
        <title>The Sorghum bicolor reference genome: improved assembly, gene annotations, a transcriptome atlas, and signatures of genome organization.</title>
        <authorList>
            <person name="McCormick R.F."/>
            <person name="Truong S.K."/>
            <person name="Sreedasyam A."/>
            <person name="Jenkins J."/>
            <person name="Shu S."/>
            <person name="Sims D."/>
            <person name="Kennedy M."/>
            <person name="Amirebrahimi M."/>
            <person name="Weers B.D."/>
            <person name="McKinley B."/>
            <person name="Mattison A."/>
            <person name="Morishige D.T."/>
            <person name="Grimwood J."/>
            <person name="Schmutz J."/>
            <person name="Mullet J.E."/>
        </authorList>
    </citation>
    <scope>NUCLEOTIDE SEQUENCE [LARGE SCALE GENOMIC DNA]</scope>
    <source>
        <strain evidence="20">cv. BTx623</strain>
    </source>
</reference>
<dbReference type="GO" id="GO:0004674">
    <property type="term" value="F:protein serine/threonine kinase activity"/>
    <property type="evidence" value="ECO:0007669"/>
    <property type="project" value="UniProtKB-KW"/>
</dbReference>
<evidence type="ECO:0000256" key="7">
    <source>
        <dbReference type="ARBA" id="ARBA00022737"/>
    </source>
</evidence>
<evidence type="ECO:0000256" key="13">
    <source>
        <dbReference type="ARBA" id="ARBA00023136"/>
    </source>
</evidence>
<evidence type="ECO:0000256" key="2">
    <source>
        <dbReference type="ARBA" id="ARBA00012513"/>
    </source>
</evidence>
<dbReference type="GO" id="GO:0035556">
    <property type="term" value="P:intracellular signal transduction"/>
    <property type="evidence" value="ECO:0000318"/>
    <property type="project" value="GO_Central"/>
</dbReference>
<name>C5Y1W7_SORBI</name>
<dbReference type="Proteomes" id="UP000000768">
    <property type="component" value="Chromosome 5"/>
</dbReference>
<comment type="catalytic activity">
    <reaction evidence="15">
        <text>L-seryl-[protein] + ATP = O-phospho-L-seryl-[protein] + ADP + H(+)</text>
        <dbReference type="Rhea" id="RHEA:17989"/>
        <dbReference type="Rhea" id="RHEA-COMP:9863"/>
        <dbReference type="Rhea" id="RHEA-COMP:11604"/>
        <dbReference type="ChEBI" id="CHEBI:15378"/>
        <dbReference type="ChEBI" id="CHEBI:29999"/>
        <dbReference type="ChEBI" id="CHEBI:30616"/>
        <dbReference type="ChEBI" id="CHEBI:83421"/>
        <dbReference type="ChEBI" id="CHEBI:456216"/>
        <dbReference type="EC" id="2.7.11.1"/>
    </reaction>
</comment>
<dbReference type="InParanoid" id="C5Y1W7"/>
<dbReference type="GO" id="GO:0005886">
    <property type="term" value="C:plasma membrane"/>
    <property type="evidence" value="ECO:0007669"/>
    <property type="project" value="UniProtKB-SubCell"/>
</dbReference>
<dbReference type="GO" id="GO:0002758">
    <property type="term" value="P:innate immune response-activating signaling pathway"/>
    <property type="evidence" value="ECO:0007669"/>
    <property type="project" value="UniProtKB-ARBA"/>
</dbReference>
<dbReference type="InterPro" id="IPR036388">
    <property type="entry name" value="WH-like_DNA-bd_sf"/>
</dbReference>
<keyword evidence="5" id="KW-0808">Transferase</keyword>
<dbReference type="Gene3D" id="3.40.50.300">
    <property type="entry name" value="P-loop containing nucleotide triphosphate hydrolases"/>
    <property type="match status" value="1"/>
</dbReference>
<dbReference type="PROSITE" id="PS50011">
    <property type="entry name" value="PROTEIN_KINASE_DOM"/>
    <property type="match status" value="1"/>
</dbReference>
<dbReference type="PANTHER" id="PTHR36766:SF73">
    <property type="entry name" value="NB-ARC DOMAIN-CONTAINING PROTEIN"/>
    <property type="match status" value="1"/>
</dbReference>
<dbReference type="Pfam" id="PF23559">
    <property type="entry name" value="WHD_DRP"/>
    <property type="match status" value="1"/>
</dbReference>
<feature type="region of interest" description="Disordered" evidence="17">
    <location>
        <begin position="1547"/>
        <end position="1593"/>
    </location>
</feature>
<sequence>MSKRRASSPLSGRRRPDPSFSYTKLQDVTTVPEDLSFQFIREITDDFLEERILGEGAFGVVYKGVTKNGQDVAVKKLKPCCADLDNKQFRNEFHTLMKLNHQNIVQILGYCYETMKKPFIMPDGSKVFVDEIHTALCFEYLHNGSLQKHLSDEYCEVKLDWHMRFRIIKGICEGLKYMHKDLEEPIYHFDLKPDNILLDKDMVPKIADFGLSRIFGQDIIRTTHGPYGTLGYQPPEYIDRREISGKFDIFSLGAVIKRIVSRPMGYPECSHSMSSDAFIDQVRENWRKKLQEECSSDSLLEAYCRQVETCTEIALNCLDEDSQKRPDIVKITEKLNGIDVGIGKLPEKGWGISFSEMTVQNNSIGMRKESKDITIQHQNTDLLSSPSCTELELVDARETSTDVVELIVGREEEKGKIITSLLESSSKKISILPIHGIGGIGKTTFSRLIYNDPKFKSYSKAWVHVSHRFDLNKIRESIISQLSEKQNQANERHVVHSSLTKLLPGKKIMIVLDDLWEDNQFQLMDLKDMLYHDDSNIIILVTTRSESVAERICTNLQPYKILPLTNDMCWDIIKQRSGFGAREDKEKLRGIGQEIANKCAGVALAAQSLGFTLRGMNFDQWMKVKHNDIWKEHISKDISLPNHVLASLMLSYSYMDPCLKPCFTYCAIFPKGHRIVKNDLVYQWISLGFIKPTELLSVMDLCKKYIMQLQGLSFLQESPKSAEAYSEKTTIFTMHDLVHDLAISLLGNKLLDKSKQENTMRKNKDYQYAVLRDCRMPLWLTREAQLKALHFLECSGTALRGAAFAPATSLRVLDLSDCCSHKLPDSIGQLKELRYLNAPWTRDLQFPECITKLSHLIFLNLHGSDIEKIPESIGEMKDLRHLDLSCCRIKRLPDSFMSLQKLVHLDFSNCHLMLGESESLWSLSRLEHLSLSKCRIEGDLAKALCGLRELQYLELSHLFCWGNLGRGLQQVTKLMYLDIRGFLDRNIVGGAETETFIEAISSLSNLVYLNLGWNQNLYYIPESIGNLSKLRTLDLSHCINLERLPAAISGINNMKFVHVAGCDRLDKSTLPLYKNVAKLLPYFAVHAGDSESSSNLRWLEYENPTKLELSGLENVKSIGEAQRIKLVEKQRIQELGLVWTRDAKRFVDDEGVLKQLVPPYTVGQMRLQGYNSAGFPSWMMDIATYVPHLVDVTLEDMPNCSSLPPLGQLPNLKKLWIGRMESIRKIGQDLYGDCGAFPLLRSFTLQEMKCLEEWNTSYSYHNAGGKDASKKVLAFPNLRDLFIADCPMLRFKSLSPLALGKEMTITRSGQVVLSSWECRGQFDASSSARTTWLSIEHCEAPLHQWSLLRHLPHLTKLSINNCSDLTCSSTDLLRCLRSLEALYVRDCKSIAALPERLGDLTSLNKLDISNCEGVKALPESIQLLTRLRRLKINGCPQLVQFRCPPSLKTLYVRNCKSIVQLPQRLADLSSLKNLEIIECEGVKALPESIQQLTCLQRLGIYGCPQLLQWCQSKENEMKLAHIKEREYQGEPLPEEVHKQQRRQRRLQKALALSRPRRRPGMGRRMRPAMQRHQEPFSSPNEGRSLVATKIPSS</sequence>
<evidence type="ECO:0000256" key="12">
    <source>
        <dbReference type="ARBA" id="ARBA00022989"/>
    </source>
</evidence>
<dbReference type="InterPro" id="IPR011009">
    <property type="entry name" value="Kinase-like_dom_sf"/>
</dbReference>
<dbReference type="InterPro" id="IPR008271">
    <property type="entry name" value="Ser/Thr_kinase_AS"/>
</dbReference>
<keyword evidence="10" id="KW-0611">Plant defense</keyword>
<dbReference type="Gramene" id="EES09653">
    <property type="protein sequence ID" value="EES09653"/>
    <property type="gene ID" value="SORBI_3005G102900"/>
</dbReference>
<feature type="domain" description="Protein kinase" evidence="18">
    <location>
        <begin position="47"/>
        <end position="342"/>
    </location>
</feature>
<dbReference type="FunFam" id="3.30.200.20:FF:000465">
    <property type="entry name" value="Cysteine-rich receptor-like protein kinase 6"/>
    <property type="match status" value="1"/>
</dbReference>
<dbReference type="Gene3D" id="1.10.10.10">
    <property type="entry name" value="Winged helix-like DNA-binding domain superfamily/Winged helix DNA-binding domain"/>
    <property type="match status" value="1"/>
</dbReference>
<dbReference type="Gene3D" id="3.30.200.20">
    <property type="entry name" value="Phosphorylase Kinase, domain 1"/>
    <property type="match status" value="1"/>
</dbReference>
<dbReference type="EC" id="2.7.11.1" evidence="2"/>
<evidence type="ECO:0000256" key="8">
    <source>
        <dbReference type="ARBA" id="ARBA00022741"/>
    </source>
</evidence>
<dbReference type="InterPro" id="IPR000719">
    <property type="entry name" value="Prot_kinase_dom"/>
</dbReference>
<dbReference type="Gene3D" id="1.10.510.10">
    <property type="entry name" value="Transferase(Phosphotransferase) domain 1"/>
    <property type="match status" value="1"/>
</dbReference>
<dbReference type="Gene3D" id="3.80.10.10">
    <property type="entry name" value="Ribonuclease Inhibitor"/>
    <property type="match status" value="4"/>
</dbReference>
<evidence type="ECO:0000256" key="11">
    <source>
        <dbReference type="ARBA" id="ARBA00022840"/>
    </source>
</evidence>
<evidence type="ECO:0000256" key="9">
    <source>
        <dbReference type="ARBA" id="ARBA00022777"/>
    </source>
</evidence>
<dbReference type="InterPro" id="IPR002182">
    <property type="entry name" value="NB-ARC"/>
</dbReference>
<dbReference type="InterPro" id="IPR056789">
    <property type="entry name" value="LRR_R13L1-DRL21"/>
</dbReference>